<keyword evidence="3" id="KW-0862">Zinc</keyword>
<evidence type="ECO:0000256" key="2">
    <source>
        <dbReference type="ARBA" id="ARBA00022723"/>
    </source>
</evidence>
<evidence type="ECO:0000256" key="4">
    <source>
        <dbReference type="ARBA" id="ARBA00023239"/>
    </source>
</evidence>
<keyword evidence="2" id="KW-0479">Metal-binding</keyword>
<dbReference type="Proteomes" id="UP000451048">
    <property type="component" value="Unassembled WGS sequence"/>
</dbReference>
<dbReference type="Proteomes" id="UP000294395">
    <property type="component" value="Chromosome"/>
</dbReference>
<dbReference type="OrthoDB" id="7765631at2"/>
<dbReference type="SUPFAM" id="SSF51316">
    <property type="entry name" value="Mss4-like"/>
    <property type="match status" value="1"/>
</dbReference>
<evidence type="ECO:0000313" key="8">
    <source>
        <dbReference type="Proteomes" id="UP000294395"/>
    </source>
</evidence>
<dbReference type="InterPro" id="IPR006913">
    <property type="entry name" value="CENP-V/GFA"/>
</dbReference>
<evidence type="ECO:0000256" key="1">
    <source>
        <dbReference type="ARBA" id="ARBA00005495"/>
    </source>
</evidence>
<accession>A0A1L6KLF5</accession>
<gene>
    <name evidence="7" type="ORF">AHTJR_05610</name>
    <name evidence="6" type="ORF">GPS52_13240</name>
</gene>
<dbReference type="STRING" id="29430.AHTJS_05370"/>
<dbReference type="Gene3D" id="3.90.1590.10">
    <property type="entry name" value="glutathione-dependent formaldehyde- activating enzyme (gfa)"/>
    <property type="match status" value="1"/>
</dbReference>
<dbReference type="InterPro" id="IPR011057">
    <property type="entry name" value="Mss4-like_sf"/>
</dbReference>
<organism evidence="6 9">
    <name type="scientific">Acinetobacter haemolyticus</name>
    <dbReference type="NCBI Taxonomy" id="29430"/>
    <lineage>
        <taxon>Bacteria</taxon>
        <taxon>Pseudomonadati</taxon>
        <taxon>Pseudomonadota</taxon>
        <taxon>Gammaproteobacteria</taxon>
        <taxon>Moraxellales</taxon>
        <taxon>Moraxellaceae</taxon>
        <taxon>Acinetobacter</taxon>
    </lineage>
</organism>
<dbReference type="RefSeq" id="WP_075315278.1">
    <property type="nucleotide sequence ID" value="NZ_CAXNZT010000125.1"/>
</dbReference>
<evidence type="ECO:0000259" key="5">
    <source>
        <dbReference type="PROSITE" id="PS51891"/>
    </source>
</evidence>
<name>A0A1L6KLF5_ACIHA</name>
<evidence type="ECO:0000313" key="7">
    <source>
        <dbReference type="EMBL" id="QBQ15773.1"/>
    </source>
</evidence>
<evidence type="ECO:0000313" key="6">
    <source>
        <dbReference type="EMBL" id="NAR74428.1"/>
    </source>
</evidence>
<dbReference type="Pfam" id="PF04828">
    <property type="entry name" value="GFA"/>
    <property type="match status" value="1"/>
</dbReference>
<evidence type="ECO:0000256" key="3">
    <source>
        <dbReference type="ARBA" id="ARBA00022833"/>
    </source>
</evidence>
<sequence length="121" mass="14002">MIKGQCLCGAVQYQYHAEIENSILCYCQHCQQVQGAFAGWNSPLDQSKFEFVKGRDQLKEYFHTPNKARVFCQQCGSPIYSYRTDLPNVIRLRLGTVTEGYIPAPSEEFFTEHKPKFIEVR</sequence>
<reference evidence="7 8" key="1">
    <citation type="submission" date="2019-03" db="EMBL/GenBank/DDBJ databases">
        <title>Complete genome sequence of two outbreak-associated Acinetobacter haemolyticus strains.</title>
        <authorList>
            <person name="Bai L."/>
            <person name="Zhang S.-C."/>
            <person name="Deng Y."/>
            <person name="Song C.-C."/>
            <person name="Kang G.-B."/>
            <person name="Dong Y."/>
            <person name="Wang Y."/>
            <person name="Gao F."/>
            <person name="Huang H."/>
        </authorList>
    </citation>
    <scope>NUCLEOTIDE SEQUENCE [LARGE SCALE GENOMIC DNA]</scope>
    <source>
        <strain evidence="7 8">TJR01</strain>
    </source>
</reference>
<dbReference type="PANTHER" id="PTHR33337">
    <property type="entry name" value="GFA DOMAIN-CONTAINING PROTEIN"/>
    <property type="match status" value="1"/>
</dbReference>
<feature type="domain" description="CENP-V/GFA" evidence="5">
    <location>
        <begin position="2"/>
        <end position="121"/>
    </location>
</feature>
<dbReference type="AlphaFoldDB" id="A0A1L6KLF5"/>
<comment type="similarity">
    <text evidence="1">Belongs to the Gfa family.</text>
</comment>
<dbReference type="EMBL" id="WTTO01000046">
    <property type="protein sequence ID" value="NAR74428.1"/>
    <property type="molecule type" value="Genomic_DNA"/>
</dbReference>
<dbReference type="GO" id="GO:0046872">
    <property type="term" value="F:metal ion binding"/>
    <property type="evidence" value="ECO:0007669"/>
    <property type="project" value="UniProtKB-KW"/>
</dbReference>
<dbReference type="GO" id="GO:0016846">
    <property type="term" value="F:carbon-sulfur lyase activity"/>
    <property type="evidence" value="ECO:0007669"/>
    <property type="project" value="InterPro"/>
</dbReference>
<dbReference type="EMBL" id="CP038009">
    <property type="protein sequence ID" value="QBQ15773.1"/>
    <property type="molecule type" value="Genomic_DNA"/>
</dbReference>
<proteinExistence type="inferred from homology"/>
<reference evidence="6 9" key="2">
    <citation type="submission" date="2019-12" db="EMBL/GenBank/DDBJ databases">
        <title>Acinetobacter haemolyticus comparative genomics.</title>
        <authorList>
            <person name="Castro-Jaimes S."/>
            <person name="Bello-Lopez E."/>
            <person name="Velazquez-Acosta C."/>
            <person name="Volkow-Fernandez P."/>
            <person name="Lozano-Zarain P."/>
            <person name="Castillo Ramirez S."/>
            <person name="Cevallos M.A."/>
        </authorList>
    </citation>
    <scope>NUCLEOTIDE SEQUENCE [LARGE SCALE GENOMIC DNA]</scope>
    <source>
        <strain evidence="6 9">AN10</strain>
    </source>
</reference>
<dbReference type="PANTHER" id="PTHR33337:SF40">
    <property type="entry name" value="CENP-V_GFA DOMAIN-CONTAINING PROTEIN-RELATED"/>
    <property type="match status" value="1"/>
</dbReference>
<keyword evidence="4" id="KW-0456">Lyase</keyword>
<dbReference type="PROSITE" id="PS51891">
    <property type="entry name" value="CENP_V_GFA"/>
    <property type="match status" value="1"/>
</dbReference>
<dbReference type="KEGG" id="ahl:AHTJS_05370"/>
<evidence type="ECO:0000313" key="9">
    <source>
        <dbReference type="Proteomes" id="UP000451048"/>
    </source>
</evidence>
<protein>
    <submittedName>
        <fullName evidence="6">GFA family protein</fullName>
    </submittedName>
</protein>